<sequence length="616" mass="70820">EKLVIEDDIDEFGDEKSVAIHNDIPKNDRVRNWLDDRCDEGKNPMAEAKLSLENQLAITNARLERMLTRQTVSKHDWPVEPDLKEFVPPEEEMKKANVFLAFPLAKFSFPEVGRFSSWLKTIRTTAWCLRFLDNWKLSRKSCMKIKGELSSNDLERAQRLWWKAVQRESFADDLVRLKSGMSLQGSRLQTLSPFLDDDGVLRVRGRTEISDELSEDTKFPVILDPKHGYTQLLLQHYHEEGGHHGVETVLCNLRQKYWILQMRCAVKSIFHRCQRCKVLKAKPCPPLMGILPEERTQKQMNAFTYSGVDYFGPLMVTVGRHKEKRYGVLFTCLATRAIHLEIANNLSTDATIMAIRRFVGRRGPIVRLLSDNGSNFRGANNELQRAIQELNSNEMKARLSKKGIDWRFIPPGSPHMGGCWERMVRSVKVALAATIKTDTIHEDTLSTLMVEAESLVNSRPLTHVSVDPCDPECLTPKHFIQKSGMLEGPLGKFMDNDLHLRKQWRRVQRYTDIFWTRWVKEYLPTLTRRVKWHTEGRQIQVGDIVVIADKDGPRNTWPMGRILNTYPGKDGRVRVADVKTRDGVFKRPATKICILDVKKCDEAKVLSSSEGRNDAS</sequence>
<dbReference type="PANTHER" id="PTHR47331">
    <property type="entry name" value="PHD-TYPE DOMAIN-CONTAINING PROTEIN"/>
    <property type="match status" value="1"/>
</dbReference>
<reference evidence="2" key="1">
    <citation type="submission" date="2021-06" db="EMBL/GenBank/DDBJ databases">
        <authorList>
            <person name="Hodson N. C."/>
            <person name="Mongue J. A."/>
            <person name="Jaron S. K."/>
        </authorList>
    </citation>
    <scope>NUCLEOTIDE SEQUENCE</scope>
</reference>
<dbReference type="Proteomes" id="UP000708208">
    <property type="component" value="Unassembled WGS sequence"/>
</dbReference>
<dbReference type="GO" id="GO:0015074">
    <property type="term" value="P:DNA integration"/>
    <property type="evidence" value="ECO:0007669"/>
    <property type="project" value="InterPro"/>
</dbReference>
<feature type="non-terminal residue" evidence="2">
    <location>
        <position position="616"/>
    </location>
</feature>
<accession>A0A8J2J9H7</accession>
<organism evidence="2 3">
    <name type="scientific">Allacma fusca</name>
    <dbReference type="NCBI Taxonomy" id="39272"/>
    <lineage>
        <taxon>Eukaryota</taxon>
        <taxon>Metazoa</taxon>
        <taxon>Ecdysozoa</taxon>
        <taxon>Arthropoda</taxon>
        <taxon>Hexapoda</taxon>
        <taxon>Collembola</taxon>
        <taxon>Symphypleona</taxon>
        <taxon>Sminthuridae</taxon>
        <taxon>Allacma</taxon>
    </lineage>
</organism>
<gene>
    <name evidence="2" type="ORF">AFUS01_LOCUS4900</name>
</gene>
<dbReference type="PROSITE" id="PS50994">
    <property type="entry name" value="INTEGRASE"/>
    <property type="match status" value="1"/>
</dbReference>
<dbReference type="AlphaFoldDB" id="A0A8J2J9H7"/>
<evidence type="ECO:0000259" key="1">
    <source>
        <dbReference type="PROSITE" id="PS50994"/>
    </source>
</evidence>
<dbReference type="InterPro" id="IPR001584">
    <property type="entry name" value="Integrase_cat-core"/>
</dbReference>
<dbReference type="PANTHER" id="PTHR47331:SF1">
    <property type="entry name" value="GAG-LIKE PROTEIN"/>
    <property type="match status" value="1"/>
</dbReference>
<dbReference type="InterPro" id="IPR040676">
    <property type="entry name" value="DUF5641"/>
</dbReference>
<dbReference type="EMBL" id="CAJVCH010030882">
    <property type="protein sequence ID" value="CAG7709918.1"/>
    <property type="molecule type" value="Genomic_DNA"/>
</dbReference>
<protein>
    <recommendedName>
        <fullName evidence="1">Integrase catalytic domain-containing protein</fullName>
    </recommendedName>
</protein>
<dbReference type="OrthoDB" id="8958038at2759"/>
<dbReference type="InterPro" id="IPR041588">
    <property type="entry name" value="Integrase_H2C2"/>
</dbReference>
<evidence type="ECO:0000313" key="3">
    <source>
        <dbReference type="Proteomes" id="UP000708208"/>
    </source>
</evidence>
<comment type="caution">
    <text evidence="2">The sequence shown here is derived from an EMBL/GenBank/DDBJ whole genome shotgun (WGS) entry which is preliminary data.</text>
</comment>
<keyword evidence="3" id="KW-1185">Reference proteome</keyword>
<feature type="domain" description="Integrase catalytic" evidence="1">
    <location>
        <begin position="288"/>
        <end position="479"/>
    </location>
</feature>
<proteinExistence type="predicted"/>
<name>A0A8J2J9H7_9HEXA</name>
<dbReference type="Pfam" id="PF18701">
    <property type="entry name" value="DUF5641"/>
    <property type="match status" value="1"/>
</dbReference>
<dbReference type="Pfam" id="PF17921">
    <property type="entry name" value="Integrase_H2C2"/>
    <property type="match status" value="1"/>
</dbReference>
<evidence type="ECO:0000313" key="2">
    <source>
        <dbReference type="EMBL" id="CAG7709918.1"/>
    </source>
</evidence>